<dbReference type="InterPro" id="IPR049945">
    <property type="entry name" value="AAA_22"/>
</dbReference>
<comment type="similarity">
    <text evidence="1">Belongs to the AfsR/DnrI/RedD regulatory family.</text>
</comment>
<dbReference type="PROSITE" id="PS51755">
    <property type="entry name" value="OMPR_PHOB"/>
    <property type="match status" value="1"/>
</dbReference>
<dbReference type="Proteomes" id="UP001500466">
    <property type="component" value="Unassembled WGS sequence"/>
</dbReference>
<feature type="region of interest" description="Disordered" evidence="5">
    <location>
        <begin position="252"/>
        <end position="281"/>
    </location>
</feature>
<accession>A0ABP9HLS2</accession>
<dbReference type="Gene3D" id="1.25.40.10">
    <property type="entry name" value="Tetratricopeptide repeat domain"/>
    <property type="match status" value="2"/>
</dbReference>
<dbReference type="SUPFAM" id="SSF52540">
    <property type="entry name" value="P-loop containing nucleoside triphosphate hydrolases"/>
    <property type="match status" value="1"/>
</dbReference>
<evidence type="ECO:0000256" key="4">
    <source>
        <dbReference type="PROSITE-ProRule" id="PRU01091"/>
    </source>
</evidence>
<dbReference type="Pfam" id="PF25872">
    <property type="entry name" value="HTH_77"/>
    <property type="match status" value="1"/>
</dbReference>
<evidence type="ECO:0000313" key="7">
    <source>
        <dbReference type="EMBL" id="GAA4973642.1"/>
    </source>
</evidence>
<feature type="compositionally biased region" description="Pro residues" evidence="5">
    <location>
        <begin position="257"/>
        <end position="271"/>
    </location>
</feature>
<feature type="DNA-binding region" description="OmpR/PhoB-type" evidence="4">
    <location>
        <begin position="1"/>
        <end position="95"/>
    </location>
</feature>
<comment type="caution">
    <text evidence="7">The sequence shown here is derived from an EMBL/GenBank/DDBJ whole genome shotgun (WGS) entry which is preliminary data.</text>
</comment>
<evidence type="ECO:0000256" key="5">
    <source>
        <dbReference type="SAM" id="MobiDB-lite"/>
    </source>
</evidence>
<dbReference type="PRINTS" id="PR00364">
    <property type="entry name" value="DISEASERSIST"/>
</dbReference>
<keyword evidence="2" id="KW-0902">Two-component regulatory system</keyword>
<evidence type="ECO:0000259" key="6">
    <source>
        <dbReference type="PROSITE" id="PS51755"/>
    </source>
</evidence>
<evidence type="ECO:0000256" key="2">
    <source>
        <dbReference type="ARBA" id="ARBA00023012"/>
    </source>
</evidence>
<dbReference type="SMART" id="SM00862">
    <property type="entry name" value="Trans_reg_C"/>
    <property type="match status" value="1"/>
</dbReference>
<dbReference type="Gene3D" id="3.40.50.300">
    <property type="entry name" value="P-loop containing nucleotide triphosphate hydrolases"/>
    <property type="match status" value="1"/>
</dbReference>
<name>A0ABP9HLS2_9ACTN</name>
<sequence length="1079" mass="114703">MLFGILGSVEAHHEDGTAVAVGGPRVRSLLALLLLDAGRIVPTETLVDALYGEEPPAGAANALQSQVSRLRRGLRDEAGTDKLVEFHAAGYRLSVTPDQVDAHRFTRLARDGRQALASGRHAEASELLGSALALWRGPAFADILHAPFAPARSAAWEEHRLDALADRIEADLALGRHQDVLGELRQLVAAHPLRERLVGQLMRALYGAGRQADALAVYEDTRRLLADELGTDPSADLAALHLDILRAAPSLTTASPAPAPGPSAAPEPAAPTAPEGPERRGLPAALTSFVGRDAELARIAELSGRARLITLTGPGGTGKTRLSVEAGRRAEGDVCFVDLAPVRREDELAQTVLSALGLRGGSLMPAGPGQFDDDTERLITGLATRELLLILDNCEQVVADVARLTHRLLAACPGVRVLATSREALGITGESLCPVPRLALPAPDASPDEALASPAVRLFADRAAAVRPDFVLDAGTVPIVQAVCDALDGLPLAIELAAARLRALPLAQVAARLDDRFRLLSRGDRAAAPRHQTLRAVVEWSWELLDEAEQTLARRLTVFPGGATIEAAARVCGVDEDEVVDLLADLADKSLIEPSGPDDAGPYRYRMFETIRLYGAERLDEAGERAALEKAHAAYFLEFADHAEPYLRTREQLEWLARLRADHANLRAAVRWAVDADPVAALRLGAALAWYWWLRGVRYEAAVPNLELIGKIGPVPPDGMTEEYLMCLMTAIPAVDPATGAHADLLGRALPLMNTLPHKPRRPQMWVMVGMAVGPDAGRQDPAWALMGEDPWSRAILHIGQGFMALYGGELPAARAEFEESLARFRKIGDQWGIANSIDQLAVLEDWSGDLTGALALTDEALDMMGRLGITEDIDDLLVRRGDMRLRAGDPEGARADYERAMRSAQRTGRPMTAAGARCGLGVLARLAGDPGEARRLQEQALAECPSSTFGSEESVAGILTELAWTALELDEDTRTARGLAWATVEMTYARSNFMSAACGIEALAGSAARDGDAAGAAALLGLGAAVRGAAIPGQPDVARVTAAARTALGAAEFETAYTAGAAVPRTDVVEFVARFGAG</sequence>
<dbReference type="InterPro" id="IPR036388">
    <property type="entry name" value="WH-like_DNA-bd_sf"/>
</dbReference>
<evidence type="ECO:0000256" key="3">
    <source>
        <dbReference type="ARBA" id="ARBA00023125"/>
    </source>
</evidence>
<feature type="domain" description="OmpR/PhoB-type" evidence="6">
    <location>
        <begin position="1"/>
        <end position="95"/>
    </location>
</feature>
<organism evidence="7 8">
    <name type="scientific">Yinghuangia aomiensis</name>
    <dbReference type="NCBI Taxonomy" id="676205"/>
    <lineage>
        <taxon>Bacteria</taxon>
        <taxon>Bacillati</taxon>
        <taxon>Actinomycetota</taxon>
        <taxon>Actinomycetes</taxon>
        <taxon>Kitasatosporales</taxon>
        <taxon>Streptomycetaceae</taxon>
        <taxon>Yinghuangia</taxon>
    </lineage>
</organism>
<dbReference type="SUPFAM" id="SSF48452">
    <property type="entry name" value="TPR-like"/>
    <property type="match status" value="2"/>
</dbReference>
<dbReference type="Gene3D" id="1.10.10.10">
    <property type="entry name" value="Winged helix-like DNA-binding domain superfamily/Winged helix DNA-binding domain"/>
    <property type="match status" value="1"/>
</dbReference>
<dbReference type="InterPro" id="IPR011990">
    <property type="entry name" value="TPR-like_helical_dom_sf"/>
</dbReference>
<evidence type="ECO:0000256" key="1">
    <source>
        <dbReference type="ARBA" id="ARBA00005820"/>
    </source>
</evidence>
<dbReference type="InterPro" id="IPR001867">
    <property type="entry name" value="OmpR/PhoB-type_DNA-bd"/>
</dbReference>
<dbReference type="Pfam" id="PF13424">
    <property type="entry name" value="TPR_12"/>
    <property type="match status" value="1"/>
</dbReference>
<dbReference type="InterPro" id="IPR005158">
    <property type="entry name" value="BTAD"/>
</dbReference>
<protein>
    <submittedName>
        <fullName evidence="7">BTAD domain-containing putative transcriptional regulator</fullName>
    </submittedName>
</protein>
<dbReference type="SMART" id="SM01043">
    <property type="entry name" value="BTAD"/>
    <property type="match status" value="1"/>
</dbReference>
<dbReference type="InterPro" id="IPR027417">
    <property type="entry name" value="P-loop_NTPase"/>
</dbReference>
<dbReference type="CDD" id="cd15831">
    <property type="entry name" value="BTAD"/>
    <property type="match status" value="1"/>
</dbReference>
<dbReference type="PANTHER" id="PTHR47691">
    <property type="entry name" value="REGULATOR-RELATED"/>
    <property type="match status" value="1"/>
</dbReference>
<reference evidence="8" key="1">
    <citation type="journal article" date="2019" name="Int. J. Syst. Evol. Microbiol.">
        <title>The Global Catalogue of Microorganisms (GCM) 10K type strain sequencing project: providing services to taxonomists for standard genome sequencing and annotation.</title>
        <authorList>
            <consortium name="The Broad Institute Genomics Platform"/>
            <consortium name="The Broad Institute Genome Sequencing Center for Infectious Disease"/>
            <person name="Wu L."/>
            <person name="Ma J."/>
        </authorList>
    </citation>
    <scope>NUCLEOTIDE SEQUENCE [LARGE SCALE GENOMIC DNA]</scope>
    <source>
        <strain evidence="8">JCM 17986</strain>
    </source>
</reference>
<dbReference type="EMBL" id="BAABHS010000016">
    <property type="protein sequence ID" value="GAA4973642.1"/>
    <property type="molecule type" value="Genomic_DNA"/>
</dbReference>
<dbReference type="RefSeq" id="WP_345677432.1">
    <property type="nucleotide sequence ID" value="NZ_BAABHS010000016.1"/>
</dbReference>
<keyword evidence="8" id="KW-1185">Reference proteome</keyword>
<keyword evidence="3 4" id="KW-0238">DNA-binding</keyword>
<gene>
    <name evidence="7" type="ORF">GCM10023205_45140</name>
</gene>
<dbReference type="InterPro" id="IPR058852">
    <property type="entry name" value="HTH_77"/>
</dbReference>
<dbReference type="Pfam" id="PF13401">
    <property type="entry name" value="AAA_22"/>
    <property type="match status" value="1"/>
</dbReference>
<dbReference type="Pfam" id="PF03704">
    <property type="entry name" value="BTAD"/>
    <property type="match status" value="1"/>
</dbReference>
<dbReference type="InterPro" id="IPR016032">
    <property type="entry name" value="Sig_transdc_resp-reg_C-effctor"/>
</dbReference>
<dbReference type="SUPFAM" id="SSF46894">
    <property type="entry name" value="C-terminal effector domain of the bipartite response regulators"/>
    <property type="match status" value="1"/>
</dbReference>
<dbReference type="Pfam" id="PF00486">
    <property type="entry name" value="Trans_reg_C"/>
    <property type="match status" value="1"/>
</dbReference>
<evidence type="ECO:0000313" key="8">
    <source>
        <dbReference type="Proteomes" id="UP001500466"/>
    </source>
</evidence>
<proteinExistence type="inferred from homology"/>
<dbReference type="PANTHER" id="PTHR47691:SF3">
    <property type="entry name" value="HTH-TYPE TRANSCRIPTIONAL REGULATOR RV0890C-RELATED"/>
    <property type="match status" value="1"/>
</dbReference>